<feature type="compositionally biased region" description="Low complexity" evidence="1">
    <location>
        <begin position="197"/>
        <end position="220"/>
    </location>
</feature>
<dbReference type="EMBL" id="KV425882">
    <property type="protein sequence ID" value="KZW04154.1"/>
    <property type="molecule type" value="Genomic_DNA"/>
</dbReference>
<organism evidence="2 3">
    <name type="scientific">Exidia glandulosa HHB12029</name>
    <dbReference type="NCBI Taxonomy" id="1314781"/>
    <lineage>
        <taxon>Eukaryota</taxon>
        <taxon>Fungi</taxon>
        <taxon>Dikarya</taxon>
        <taxon>Basidiomycota</taxon>
        <taxon>Agaricomycotina</taxon>
        <taxon>Agaricomycetes</taxon>
        <taxon>Auriculariales</taxon>
        <taxon>Exidiaceae</taxon>
        <taxon>Exidia</taxon>
    </lineage>
</organism>
<proteinExistence type="predicted"/>
<dbReference type="AlphaFoldDB" id="A0A165QW75"/>
<keyword evidence="3" id="KW-1185">Reference proteome</keyword>
<evidence type="ECO:0000313" key="2">
    <source>
        <dbReference type="EMBL" id="KZW04154.1"/>
    </source>
</evidence>
<feature type="region of interest" description="Disordered" evidence="1">
    <location>
        <begin position="131"/>
        <end position="247"/>
    </location>
</feature>
<evidence type="ECO:0000256" key="1">
    <source>
        <dbReference type="SAM" id="MobiDB-lite"/>
    </source>
</evidence>
<accession>A0A165QW75</accession>
<feature type="compositionally biased region" description="Polar residues" evidence="1">
    <location>
        <begin position="231"/>
        <end position="242"/>
    </location>
</feature>
<dbReference type="InParanoid" id="A0A165QW75"/>
<feature type="compositionally biased region" description="Polar residues" evidence="1">
    <location>
        <begin position="138"/>
        <end position="187"/>
    </location>
</feature>
<protein>
    <submittedName>
        <fullName evidence="2">Uncharacterized protein</fullName>
    </submittedName>
</protein>
<sequence length="471" mass="50445">MAPTCFNCGLKPSRESCPLITSTSPADFIENDDASLDVMAGHFRYGMHIAKDDGEPRLWWGSVALDRTLRFPTAYLSNSQLALIAIIRGHKVLRSDSRCVLLGYRNTDGKYAADFLRLYVALKHAYDRRVARGDGPQTPASDNEPVASSTGNGSRATSHNTRATGTAVVQASARLTVSQSRSTSTASGRAVTPLDRSSSSSHRGSMWSDSSSVASSTRASIPYGNRPVTVAHSNDQNPSTGVSRPPSAAVRAANSMCPVCRAMHGVAGSRVCRLVPGLFDVPVSDFDPITFVPTPVTFGEFTYGAQPGESLPRPGWGRYYLAAGPNGWPETILVQGSTDLKREREMADAVLKGFDLDHWSVEQVRSIRPGTTGPRKQEVLAFLLSMETEYARRKAAAMQAQSRSSIPLSTSSLSASTSVSSGAQGLAEPIVEQRVSQSLQVADVAPIEPEPARRGLLASLYDAIVNPLGFL</sequence>
<name>A0A165QW75_EXIGL</name>
<gene>
    <name evidence="2" type="ORF">EXIGLDRAFT_828074</name>
</gene>
<evidence type="ECO:0000313" key="3">
    <source>
        <dbReference type="Proteomes" id="UP000077266"/>
    </source>
</evidence>
<dbReference type="Proteomes" id="UP000077266">
    <property type="component" value="Unassembled WGS sequence"/>
</dbReference>
<reference evidence="2 3" key="1">
    <citation type="journal article" date="2016" name="Mol. Biol. Evol.">
        <title>Comparative Genomics of Early-Diverging Mushroom-Forming Fungi Provides Insights into the Origins of Lignocellulose Decay Capabilities.</title>
        <authorList>
            <person name="Nagy L.G."/>
            <person name="Riley R."/>
            <person name="Tritt A."/>
            <person name="Adam C."/>
            <person name="Daum C."/>
            <person name="Floudas D."/>
            <person name="Sun H."/>
            <person name="Yadav J.S."/>
            <person name="Pangilinan J."/>
            <person name="Larsson K.H."/>
            <person name="Matsuura K."/>
            <person name="Barry K."/>
            <person name="Labutti K."/>
            <person name="Kuo R."/>
            <person name="Ohm R.A."/>
            <person name="Bhattacharya S.S."/>
            <person name="Shirouzu T."/>
            <person name="Yoshinaga Y."/>
            <person name="Martin F.M."/>
            <person name="Grigoriev I.V."/>
            <person name="Hibbett D.S."/>
        </authorList>
    </citation>
    <scope>NUCLEOTIDE SEQUENCE [LARGE SCALE GENOMIC DNA]</scope>
    <source>
        <strain evidence="2 3">HHB12029</strain>
    </source>
</reference>